<gene>
    <name evidence="1" type="ORF">C2G38_2191755</name>
</gene>
<comment type="caution">
    <text evidence="1">The sequence shown here is derived from an EMBL/GenBank/DDBJ whole genome shotgun (WGS) entry which is preliminary data.</text>
</comment>
<organism evidence="1 2">
    <name type="scientific">Gigaspora rosea</name>
    <dbReference type="NCBI Taxonomy" id="44941"/>
    <lineage>
        <taxon>Eukaryota</taxon>
        <taxon>Fungi</taxon>
        <taxon>Fungi incertae sedis</taxon>
        <taxon>Mucoromycota</taxon>
        <taxon>Glomeromycotina</taxon>
        <taxon>Glomeromycetes</taxon>
        <taxon>Diversisporales</taxon>
        <taxon>Gigasporaceae</taxon>
        <taxon>Gigaspora</taxon>
    </lineage>
</organism>
<dbReference type="AlphaFoldDB" id="A0A397UZR6"/>
<name>A0A397UZR6_9GLOM</name>
<accession>A0A397UZR6</accession>
<reference evidence="1 2" key="1">
    <citation type="submission" date="2018-06" db="EMBL/GenBank/DDBJ databases">
        <title>Comparative genomics reveals the genomic features of Rhizophagus irregularis, R. cerebriforme, R. diaphanum and Gigaspora rosea, and their symbiotic lifestyle signature.</title>
        <authorList>
            <person name="Morin E."/>
            <person name="San Clemente H."/>
            <person name="Chen E.C.H."/>
            <person name="De La Providencia I."/>
            <person name="Hainaut M."/>
            <person name="Kuo A."/>
            <person name="Kohler A."/>
            <person name="Murat C."/>
            <person name="Tang N."/>
            <person name="Roy S."/>
            <person name="Loubradou J."/>
            <person name="Henrissat B."/>
            <person name="Grigoriev I.V."/>
            <person name="Corradi N."/>
            <person name="Roux C."/>
            <person name="Martin F.M."/>
        </authorList>
    </citation>
    <scope>NUCLEOTIDE SEQUENCE [LARGE SCALE GENOMIC DNA]</scope>
    <source>
        <strain evidence="1 2">DAOM 194757</strain>
    </source>
</reference>
<dbReference type="OrthoDB" id="2457686at2759"/>
<keyword evidence="2" id="KW-1185">Reference proteome</keyword>
<protein>
    <submittedName>
        <fullName evidence="1">Uncharacterized protein</fullName>
    </submittedName>
</protein>
<dbReference type="EMBL" id="QKWP01000726">
    <property type="protein sequence ID" value="RIB15734.1"/>
    <property type="molecule type" value="Genomic_DNA"/>
</dbReference>
<sequence>MTTPTLQPQTLLALQYLFQTWKQDNAAQNYALWITSQCVWLCDNNDTTQTIDLTNVITSFLEPDSNNFLNTLEDTEQLEINLPEVNDTEEINPNLELEDIQEEALTVPITNQEEVTPALLPEKLSKIIQDIIQPCGSLTQTSTPPYTGITYQEKLQKILKRIKTRTRNKQDQTKLLEAYYYLGNLIDKCPNDHEDIQSIIEKTQGERRAQDTWKCAKQMKLLFSNRPIENISQTTHITYTMITKLTDAELSQVLSQIRTHGVHALAHIYLSDHIFSEHELFAWRAMMHAVGCNNITPFFKNETKIEFWTYATDSSSDKETLLNLYNMGLLKAPLVDENELADENESTDKRKLWNSFNQALTKNIHGINGMQRILSIIVDEFGPKKLQKKLKVSYNLYYTAKFYVYVNGPGCPAIKKPKITRSRITEVQDTQFLAIFNDKNNNKFEGIYPDGIKRTAFIAQLENGRYVYRKDLSGLCNICNNYGYMIFDELLVLIKANIHEQELQVEKVLPLKDRELVSKYKEKLIYFWAHQALFNKTNKIQIEVQAFDHWSLDTKQDAWFTASSFDSVFETLDPKPNWIKIFSDNGAHYYNSEMMALVTNWYQWYNIEVQDWYFFEPGEAKSLVDSHHATIRYSNKNQQLKARYIRIGYNLDSGKKIQEAIQDLSGTLVANLEPCRDHVAVKTIKQITSFFHWKWPISGELADSIIHKPTTGAIDYTQPKKPWIIPIPAENETNINYSFNQNKFDSKNLYPLAQGWALKSNQKLGQRGAGKRMTSKVRTYLEVYYLAGNINKTDRMSATQMVSALQDMVQEGELEFDEVLAIATVEK</sequence>
<dbReference type="Proteomes" id="UP000266673">
    <property type="component" value="Unassembled WGS sequence"/>
</dbReference>
<proteinExistence type="predicted"/>
<evidence type="ECO:0000313" key="1">
    <source>
        <dbReference type="EMBL" id="RIB15734.1"/>
    </source>
</evidence>
<evidence type="ECO:0000313" key="2">
    <source>
        <dbReference type="Proteomes" id="UP000266673"/>
    </source>
</evidence>